<sequence length="88" mass="9813">MANIPVGRPDPATTPSAFYARERVVIREHAWDKSAAIGAVERGREMRSYGKTGKWHRVVVPSTSMIGWVHEDQLASSPPFFTGSIFKK</sequence>
<organism evidence="1 2">
    <name type="scientific">Brucella endophytica</name>
    <dbReference type="NCBI Taxonomy" id="1963359"/>
    <lineage>
        <taxon>Bacteria</taxon>
        <taxon>Pseudomonadati</taxon>
        <taxon>Pseudomonadota</taxon>
        <taxon>Alphaproteobacteria</taxon>
        <taxon>Hyphomicrobiales</taxon>
        <taxon>Brucellaceae</taxon>
        <taxon>Brucella/Ochrobactrum group</taxon>
        <taxon>Brucella</taxon>
    </lineage>
</organism>
<accession>A0A916SB61</accession>
<reference evidence="1" key="2">
    <citation type="submission" date="2020-09" db="EMBL/GenBank/DDBJ databases">
        <authorList>
            <person name="Sun Q."/>
            <person name="Zhou Y."/>
        </authorList>
    </citation>
    <scope>NUCLEOTIDE SEQUENCE</scope>
    <source>
        <strain evidence="1">CGMCC 1.15082</strain>
    </source>
</reference>
<dbReference type="Proteomes" id="UP000646478">
    <property type="component" value="Unassembled WGS sequence"/>
</dbReference>
<gene>
    <name evidence="1" type="ORF">GCM10011491_20600</name>
</gene>
<evidence type="ECO:0000313" key="2">
    <source>
        <dbReference type="Proteomes" id="UP000646478"/>
    </source>
</evidence>
<proteinExistence type="predicted"/>
<protein>
    <recommendedName>
        <fullName evidence="3">SH3 domain-containing protein</fullName>
    </recommendedName>
</protein>
<dbReference type="EMBL" id="BMHH01000007">
    <property type="protein sequence ID" value="GGA92464.1"/>
    <property type="molecule type" value="Genomic_DNA"/>
</dbReference>
<evidence type="ECO:0008006" key="3">
    <source>
        <dbReference type="Google" id="ProtNLM"/>
    </source>
</evidence>
<reference evidence="1" key="1">
    <citation type="journal article" date="2014" name="Int. J. Syst. Evol. Microbiol.">
        <title>Complete genome sequence of Corynebacterium casei LMG S-19264T (=DSM 44701T), isolated from a smear-ripened cheese.</title>
        <authorList>
            <consortium name="US DOE Joint Genome Institute (JGI-PGF)"/>
            <person name="Walter F."/>
            <person name="Albersmeier A."/>
            <person name="Kalinowski J."/>
            <person name="Ruckert C."/>
        </authorList>
    </citation>
    <scope>NUCLEOTIDE SEQUENCE</scope>
    <source>
        <strain evidence="1">CGMCC 1.15082</strain>
    </source>
</reference>
<comment type="caution">
    <text evidence="1">The sequence shown here is derived from an EMBL/GenBank/DDBJ whole genome shotgun (WGS) entry which is preliminary data.</text>
</comment>
<dbReference type="RefSeq" id="WP_188824092.1">
    <property type="nucleotide sequence ID" value="NZ_BMHH01000007.1"/>
</dbReference>
<evidence type="ECO:0000313" key="1">
    <source>
        <dbReference type="EMBL" id="GGA92464.1"/>
    </source>
</evidence>
<name>A0A916SB61_9HYPH</name>
<keyword evidence="2" id="KW-1185">Reference proteome</keyword>
<dbReference type="AlphaFoldDB" id="A0A916SB61"/>
<dbReference type="Gene3D" id="2.30.30.40">
    <property type="entry name" value="SH3 Domains"/>
    <property type="match status" value="1"/>
</dbReference>